<reference evidence="1 2" key="1">
    <citation type="journal article" date="2018" name="PLoS ONE">
        <title>The draft genome of Kipferlia bialata reveals reductive genome evolution in fornicate parasites.</title>
        <authorList>
            <person name="Tanifuji G."/>
            <person name="Takabayashi S."/>
            <person name="Kume K."/>
            <person name="Takagi M."/>
            <person name="Nakayama T."/>
            <person name="Kamikawa R."/>
            <person name="Inagaki Y."/>
            <person name="Hashimoto T."/>
        </authorList>
    </citation>
    <scope>NUCLEOTIDE SEQUENCE [LARGE SCALE GENOMIC DNA]</scope>
    <source>
        <strain evidence="1">NY0173</strain>
    </source>
</reference>
<dbReference type="Proteomes" id="UP000265618">
    <property type="component" value="Unassembled WGS sequence"/>
</dbReference>
<proteinExistence type="predicted"/>
<organism evidence="1 2">
    <name type="scientific">Kipferlia bialata</name>
    <dbReference type="NCBI Taxonomy" id="797122"/>
    <lineage>
        <taxon>Eukaryota</taxon>
        <taxon>Metamonada</taxon>
        <taxon>Carpediemonas-like organisms</taxon>
        <taxon>Kipferlia</taxon>
    </lineage>
</organism>
<comment type="caution">
    <text evidence="1">The sequence shown here is derived from an EMBL/GenBank/DDBJ whole genome shotgun (WGS) entry which is preliminary data.</text>
</comment>
<gene>
    <name evidence="1" type="ORF">KIPB_010959</name>
</gene>
<sequence length="143" mass="16217">MGERIQKELEGIREMYQGHVSEKRRGDTARLDEVNEALGFIRDGKEVFGRLIDAKLTPFKEDADKRAAEVESNLGQRDGACQSIESEVDSLESTVEQALSDLRRRHTSLVNAVGRERAEREHQADQLTRILEGVVKRVRADQD</sequence>
<accession>A0A9K3GNB6</accession>
<evidence type="ECO:0000313" key="2">
    <source>
        <dbReference type="Proteomes" id="UP000265618"/>
    </source>
</evidence>
<evidence type="ECO:0000313" key="1">
    <source>
        <dbReference type="EMBL" id="GIQ88661.1"/>
    </source>
</evidence>
<dbReference type="AlphaFoldDB" id="A0A9K3GNB6"/>
<protein>
    <submittedName>
        <fullName evidence="1">Uncharacterized protein</fullName>
    </submittedName>
</protein>
<dbReference type="EMBL" id="BDIP01004270">
    <property type="protein sequence ID" value="GIQ88661.1"/>
    <property type="molecule type" value="Genomic_DNA"/>
</dbReference>
<name>A0A9K3GNB6_9EUKA</name>
<keyword evidence="2" id="KW-1185">Reference proteome</keyword>